<dbReference type="PROSITE" id="PS51099">
    <property type="entry name" value="PTS_EIIB_TYPE_2"/>
    <property type="match status" value="1"/>
</dbReference>
<dbReference type="EMBL" id="ASWA01000005">
    <property type="protein sequence ID" value="EOT63616.1"/>
    <property type="molecule type" value="Genomic_DNA"/>
</dbReference>
<comment type="subcellular location">
    <subcellularLocation>
        <location evidence="1">Cytoplasm</location>
    </subcellularLocation>
</comment>
<dbReference type="RefSeq" id="WP_010741174.1">
    <property type="nucleotide sequence ID" value="NZ_KB946250.1"/>
</dbReference>
<proteinExistence type="predicted"/>
<accession>R2P093</accession>
<dbReference type="EMBL" id="AJAK01000017">
    <property type="protein sequence ID" value="EOH76683.1"/>
    <property type="molecule type" value="Genomic_DNA"/>
</dbReference>
<evidence type="ECO:0000259" key="11">
    <source>
        <dbReference type="PROSITE" id="PS51094"/>
    </source>
</evidence>
<reference evidence="14 16" key="1">
    <citation type="submission" date="2013-02" db="EMBL/GenBank/DDBJ databases">
        <title>The Genome Sequence of Enterococcus malodoratus ATCC_43197.</title>
        <authorList>
            <consortium name="The Broad Institute Genome Sequencing Platform"/>
            <consortium name="The Broad Institute Genome Sequencing Center for Infectious Disease"/>
            <person name="Earl A.M."/>
            <person name="Gilmore M.S."/>
            <person name="Lebreton F."/>
            <person name="Walker B."/>
            <person name="Young S.K."/>
            <person name="Zeng Q."/>
            <person name="Gargeya S."/>
            <person name="Fitzgerald M."/>
            <person name="Haas B."/>
            <person name="Abouelleil A."/>
            <person name="Alvarado L."/>
            <person name="Arachchi H.M."/>
            <person name="Berlin A.M."/>
            <person name="Chapman S.B."/>
            <person name="Dewar J."/>
            <person name="Goldberg J."/>
            <person name="Griggs A."/>
            <person name="Gujja S."/>
            <person name="Hansen M."/>
            <person name="Howarth C."/>
            <person name="Imamovic A."/>
            <person name="Larimer J."/>
            <person name="McCowan C."/>
            <person name="Murphy C."/>
            <person name="Neiman D."/>
            <person name="Pearson M."/>
            <person name="Priest M."/>
            <person name="Roberts A."/>
            <person name="Saif S."/>
            <person name="Shea T."/>
            <person name="Sisk P."/>
            <person name="Sykes S."/>
            <person name="Wortman J."/>
            <person name="Nusbaum C."/>
            <person name="Birren B."/>
        </authorList>
    </citation>
    <scope>NUCLEOTIDE SEQUENCE [LARGE SCALE GENOMIC DNA]</scope>
    <source>
        <strain evidence="14 16">ATCC 43197</strain>
    </source>
</reference>
<dbReference type="GO" id="GO:0006355">
    <property type="term" value="P:regulation of DNA-templated transcription"/>
    <property type="evidence" value="ECO:0007669"/>
    <property type="project" value="InterPro"/>
</dbReference>
<evidence type="ECO:0000313" key="14">
    <source>
        <dbReference type="EMBL" id="EOH76683.1"/>
    </source>
</evidence>
<sequence>MNERIRNILTILTKRPEIKMAELTAELGLTRRQINYAINQFNSELITQKIPSIERNHAGDFNVPLEVLQMLATQQKQTMIPSDDERAALLSMFLITNIEYVSVDHLSEFLGVGKTTVAEDLKRADQLILKYYLSLKYDRVKGYQIEGSEHKVLQLLADLVKRYPVFKREEMLGQLSIQVSKEEVIHLIHNMEQMLHLSYSDESLEYLKTTLPLLLARGIAESKLGAADFFEGEVRDTPEYRFLNVLIKETEWQLSSSYLEWMTLLFLISNIFEKKTTQEFDSDRRLKELIHEMVTNFEQQTFITIEDRENFERRILNHLRPACFRIKYNLSLGVYSLDSLIQDSNHAILSDLMKELIVPTENWLRRAFPNDELDLLSYYFGFQLSNQHLIKKQKPRAVVVCTNGVMVSKVIRESLEKLFTELQFLSSFSVRDFYQFEVDYDLVFTTIPLETDLPQFIIDPIMTYKEQISLRYRVLNELGINEVDQSVDRLLGIIQKYSDVSSSKELKEELQYFLLQEKQDSPLENTKVLPALTYYLKPNYITVIEEEILWEDAVALACKPLMDNQIITEDFLSDCLQQIRQPNYAGYFGEKTCIPHTTVEHGIQREGISLLISKKPIAFPNRKGIQIIFPLSFLDLTKHLKAINQIADISTNQEFLKELFSKNETKSIYQFIRHFT</sequence>
<dbReference type="InterPro" id="IPR002178">
    <property type="entry name" value="PTS_EIIA_type-2_dom"/>
</dbReference>
<evidence type="ECO:0000256" key="9">
    <source>
        <dbReference type="ARBA" id="ARBA00041175"/>
    </source>
</evidence>
<dbReference type="eggNOG" id="COG3711">
    <property type="taxonomic scope" value="Bacteria"/>
</dbReference>
<evidence type="ECO:0000313" key="17">
    <source>
        <dbReference type="Proteomes" id="UP000014148"/>
    </source>
</evidence>
<dbReference type="PANTHER" id="PTHR36203">
    <property type="entry name" value="ASCORBATE-SPECIFIC PTS SYSTEM EIIA COMPONENT"/>
    <property type="match status" value="1"/>
</dbReference>
<keyword evidence="17" id="KW-1185">Reference proteome</keyword>
<dbReference type="PROSITE" id="PS51372">
    <property type="entry name" value="PRD_2"/>
    <property type="match status" value="1"/>
</dbReference>
<dbReference type="InterPro" id="IPR051351">
    <property type="entry name" value="Ascorbate-PTS_EIIA_comp"/>
</dbReference>
<dbReference type="SUPFAM" id="SSF63520">
    <property type="entry name" value="PTS-regulatory domain, PRD"/>
    <property type="match status" value="1"/>
</dbReference>
<evidence type="ECO:0000256" key="1">
    <source>
        <dbReference type="ARBA" id="ARBA00004496"/>
    </source>
</evidence>
<dbReference type="eggNOG" id="COG1762">
    <property type="taxonomic scope" value="Bacteria"/>
</dbReference>
<dbReference type="GO" id="GO:0009401">
    <property type="term" value="P:phosphoenolpyruvate-dependent sugar phosphotransferase system"/>
    <property type="evidence" value="ECO:0007669"/>
    <property type="project" value="UniProtKB-KW"/>
</dbReference>
<keyword evidence="5" id="KW-0808">Transferase</keyword>
<evidence type="ECO:0000256" key="6">
    <source>
        <dbReference type="ARBA" id="ARBA00022683"/>
    </source>
</evidence>
<reference evidence="15 17" key="2">
    <citation type="submission" date="2013-03" db="EMBL/GenBank/DDBJ databases">
        <title>The Genome Sequence of Enterococcus malodoratus ATCC_43197 (PacBio/Illumina hybrid assembly).</title>
        <authorList>
            <consortium name="The Broad Institute Genomics Platform"/>
            <consortium name="The Broad Institute Genome Sequencing Center for Infectious Disease"/>
            <person name="Earl A."/>
            <person name="Russ C."/>
            <person name="Gilmore M."/>
            <person name="Surin D."/>
            <person name="Walker B."/>
            <person name="Young S."/>
            <person name="Zeng Q."/>
            <person name="Gargeya S."/>
            <person name="Fitzgerald M."/>
            <person name="Haas B."/>
            <person name="Abouelleil A."/>
            <person name="Allen A.W."/>
            <person name="Alvarado L."/>
            <person name="Arachchi H.M."/>
            <person name="Berlin A.M."/>
            <person name="Chapman S.B."/>
            <person name="Gainer-Dewar J."/>
            <person name="Goldberg J."/>
            <person name="Griggs A."/>
            <person name="Gujja S."/>
            <person name="Hansen M."/>
            <person name="Howarth C."/>
            <person name="Imamovic A."/>
            <person name="Ireland A."/>
            <person name="Larimer J."/>
            <person name="McCowan C."/>
            <person name="Murphy C."/>
            <person name="Pearson M."/>
            <person name="Poon T.W."/>
            <person name="Priest M."/>
            <person name="Roberts A."/>
            <person name="Saif S."/>
            <person name="Shea T."/>
            <person name="Sisk P."/>
            <person name="Sykes S."/>
            <person name="Wortman J."/>
            <person name="Nusbaum C."/>
            <person name="Birren B."/>
        </authorList>
    </citation>
    <scope>NUCLEOTIDE SEQUENCE [LARGE SCALE GENOMIC DNA]</scope>
    <source>
        <strain evidence="15 17">ATCC 43197</strain>
    </source>
</reference>
<dbReference type="InterPro" id="IPR011608">
    <property type="entry name" value="PRD"/>
</dbReference>
<evidence type="ECO:0000313" key="15">
    <source>
        <dbReference type="EMBL" id="EOT63616.1"/>
    </source>
</evidence>
<dbReference type="PATRIC" id="fig|1158601.3.peg.2317"/>
<evidence type="ECO:0000313" key="16">
    <source>
        <dbReference type="Proteomes" id="UP000013783"/>
    </source>
</evidence>
<dbReference type="OrthoDB" id="369398at2"/>
<dbReference type="GO" id="GO:0016301">
    <property type="term" value="F:kinase activity"/>
    <property type="evidence" value="ECO:0007669"/>
    <property type="project" value="UniProtKB-KW"/>
</dbReference>
<evidence type="ECO:0000259" key="12">
    <source>
        <dbReference type="PROSITE" id="PS51099"/>
    </source>
</evidence>
<dbReference type="Pfam" id="PF00359">
    <property type="entry name" value="PTS_EIIA_2"/>
    <property type="match status" value="1"/>
</dbReference>
<dbReference type="InterPro" id="IPR036095">
    <property type="entry name" value="PTS_EIIB-like_sf"/>
</dbReference>
<feature type="domain" description="PTS EIIA type-2" evidence="11">
    <location>
        <begin position="534"/>
        <end position="675"/>
    </location>
</feature>
<dbReference type="PANTHER" id="PTHR36203:SF1">
    <property type="entry name" value="ASCORBATE-SPECIFIC PTS SYSTEM EIIA COMPONENT"/>
    <property type="match status" value="1"/>
</dbReference>
<dbReference type="Gene3D" id="3.40.930.10">
    <property type="entry name" value="Mannitol-specific EII, Chain A"/>
    <property type="match status" value="1"/>
</dbReference>
<keyword evidence="2" id="KW-0813">Transport</keyword>
<feature type="domain" description="PRD" evidence="13">
    <location>
        <begin position="281"/>
        <end position="390"/>
    </location>
</feature>
<dbReference type="Pfam" id="PF00874">
    <property type="entry name" value="PRD"/>
    <property type="match status" value="1"/>
</dbReference>
<evidence type="ECO:0000256" key="2">
    <source>
        <dbReference type="ARBA" id="ARBA00022448"/>
    </source>
</evidence>
<dbReference type="GO" id="GO:0005737">
    <property type="term" value="C:cytoplasm"/>
    <property type="evidence" value="ECO:0007669"/>
    <property type="project" value="UniProtKB-SubCell"/>
</dbReference>
<evidence type="ECO:0000256" key="3">
    <source>
        <dbReference type="ARBA" id="ARBA00022490"/>
    </source>
</evidence>
<comment type="caution">
    <text evidence="14">The sequence shown here is derived from an EMBL/GenBank/DDBJ whole genome shotgun (WGS) entry which is preliminary data.</text>
</comment>
<keyword evidence="7" id="KW-0418">Kinase</keyword>
<keyword evidence="4" id="KW-0597">Phosphoprotein</keyword>
<dbReference type="SUPFAM" id="SSF55804">
    <property type="entry name" value="Phoshotransferase/anion transport protein"/>
    <property type="match status" value="1"/>
</dbReference>
<evidence type="ECO:0000256" key="8">
    <source>
        <dbReference type="ARBA" id="ARBA00037387"/>
    </source>
</evidence>
<evidence type="ECO:0000259" key="13">
    <source>
        <dbReference type="PROSITE" id="PS51372"/>
    </source>
</evidence>
<evidence type="ECO:0000256" key="10">
    <source>
        <dbReference type="ARBA" id="ARBA00042072"/>
    </source>
</evidence>
<gene>
    <name evidence="15" type="ORF">I585_04446</name>
    <name evidence="14" type="ORF">UAI_02358</name>
</gene>
<dbReference type="InterPro" id="IPR016152">
    <property type="entry name" value="PTrfase/Anion_transptr"/>
</dbReference>
<dbReference type="AlphaFoldDB" id="R2P093"/>
<keyword evidence="6" id="KW-0598">Phosphotransferase system</keyword>
<dbReference type="InterPro" id="IPR036634">
    <property type="entry name" value="PRD_sf"/>
</dbReference>
<evidence type="ECO:0000256" key="5">
    <source>
        <dbReference type="ARBA" id="ARBA00022679"/>
    </source>
</evidence>
<dbReference type="Proteomes" id="UP000013783">
    <property type="component" value="Unassembled WGS sequence"/>
</dbReference>
<name>R2P093_9ENTE</name>
<dbReference type="Gene3D" id="1.10.1790.10">
    <property type="entry name" value="PRD domain"/>
    <property type="match status" value="1"/>
</dbReference>
<keyword evidence="3" id="KW-0963">Cytoplasm</keyword>
<dbReference type="GO" id="GO:0008982">
    <property type="term" value="F:protein-N(PI)-phosphohistidine-sugar phosphotransferase activity"/>
    <property type="evidence" value="ECO:0007669"/>
    <property type="project" value="InterPro"/>
</dbReference>
<organism evidence="14 16">
    <name type="scientific">Enterococcus malodoratus ATCC 43197</name>
    <dbReference type="NCBI Taxonomy" id="1158601"/>
    <lineage>
        <taxon>Bacteria</taxon>
        <taxon>Bacillati</taxon>
        <taxon>Bacillota</taxon>
        <taxon>Bacilli</taxon>
        <taxon>Lactobacillales</taxon>
        <taxon>Enterococcaceae</taxon>
        <taxon>Enterococcus</taxon>
    </lineage>
</organism>
<protein>
    <recommendedName>
        <fullName evidence="9">Ascorbate-specific PTS system EIIA component</fullName>
    </recommendedName>
    <alternativeName>
        <fullName evidence="10">Ascorbate-specific phosphotransferase enzyme IIA component</fullName>
    </alternativeName>
</protein>
<dbReference type="Gene3D" id="3.40.50.2300">
    <property type="match status" value="1"/>
</dbReference>
<feature type="domain" description="PTS EIIB type-2" evidence="12">
    <location>
        <begin position="395"/>
        <end position="482"/>
    </location>
</feature>
<dbReference type="Proteomes" id="UP000014148">
    <property type="component" value="Unassembled WGS sequence"/>
</dbReference>
<dbReference type="CDD" id="cd05568">
    <property type="entry name" value="PTS_IIB_bgl_like"/>
    <property type="match status" value="1"/>
</dbReference>
<dbReference type="SUPFAM" id="SSF52794">
    <property type="entry name" value="PTS system IIB component-like"/>
    <property type="match status" value="1"/>
</dbReference>
<dbReference type="PROSITE" id="PS51094">
    <property type="entry name" value="PTS_EIIA_TYPE_2"/>
    <property type="match status" value="1"/>
</dbReference>
<dbReference type="STRING" id="71451.RV07_GL001171"/>
<evidence type="ECO:0000256" key="4">
    <source>
        <dbReference type="ARBA" id="ARBA00022553"/>
    </source>
</evidence>
<dbReference type="InterPro" id="IPR013011">
    <property type="entry name" value="PTS_EIIB_2"/>
</dbReference>
<comment type="function">
    <text evidence="8">The phosphoenolpyruvate-dependent sugar phosphotransferase system (sugar PTS), a major carbohydrate active transport system, catalyzes the phosphorylation of incoming sugar substrates concomitantly with their translocation across the cell membrane. The enzyme II UlaABC PTS system is involved in ascorbate transport.</text>
</comment>
<evidence type="ECO:0000256" key="7">
    <source>
        <dbReference type="ARBA" id="ARBA00022777"/>
    </source>
</evidence>